<protein>
    <submittedName>
        <fullName evidence="2">Uncharacterized protein</fullName>
    </submittedName>
</protein>
<organism evidence="2 3">
    <name type="scientific">Streptomyces rimosus subsp. rimosus</name>
    <dbReference type="NCBI Taxonomy" id="132474"/>
    <lineage>
        <taxon>Bacteria</taxon>
        <taxon>Bacillati</taxon>
        <taxon>Actinomycetota</taxon>
        <taxon>Actinomycetes</taxon>
        <taxon>Kitasatosporales</taxon>
        <taxon>Streptomycetaceae</taxon>
        <taxon>Streptomyces</taxon>
    </lineage>
</organism>
<dbReference type="Proteomes" id="UP000829494">
    <property type="component" value="Chromosome"/>
</dbReference>
<evidence type="ECO:0000313" key="2">
    <source>
        <dbReference type="EMBL" id="UNZ00542.1"/>
    </source>
</evidence>
<accession>A0ABY3YS65</accession>
<gene>
    <name evidence="2" type="ORF">SRIMR7_00145</name>
</gene>
<name>A0ABY3YS65_STRRM</name>
<dbReference type="Gene3D" id="1.10.287.1490">
    <property type="match status" value="1"/>
</dbReference>
<evidence type="ECO:0000313" key="3">
    <source>
        <dbReference type="Proteomes" id="UP000829494"/>
    </source>
</evidence>
<dbReference type="RefSeq" id="WP_003980061.1">
    <property type="nucleotide sequence ID" value="NZ_CP043497.1"/>
</dbReference>
<proteinExistence type="predicted"/>
<sequence length="353" mass="40083">MSDDYGYQVRRLETQTGSMESELYSLRSKLGEVEDLDDELRDIRGDLRSLEDDLSTVRNELTELDTNVRGHIQDTDQALKRLTGRVQTLEAHLLAAGGAPRADLDTIDPQWTKLARTADHGWHVRSGLLPRHQREAHRLKIREYEGAVEERNEHRDKVVEAAGILASRPRTSREFMQAVMDFGMSRSLAKVVEAAGILASRPRTSREFMQAVMDFGMSRSLAESHDQRAQRLAGPARAAQAALARDDSLRQAKASLIEQGDKAQRKLNWLLRGRLADAVRDRALLPMWFVTVLGPVPPAHRTQEWMDHATQVLAYRVTYGITDQAVALGAAPDEYVPRRTEWHRELITNLRRW</sequence>
<dbReference type="EMBL" id="CP094298">
    <property type="protein sequence ID" value="UNZ00542.1"/>
    <property type="molecule type" value="Genomic_DNA"/>
</dbReference>
<reference evidence="2 3" key="1">
    <citation type="submission" date="2022-03" db="EMBL/GenBank/DDBJ databases">
        <title>Complete genome of Streptomyces rimosus ssp. rimosus R7 (=ATCC 10970).</title>
        <authorList>
            <person name="Beganovic S."/>
            <person name="Ruckert C."/>
            <person name="Busche T."/>
            <person name="Kalinowski J."/>
            <person name="Wittmann C."/>
        </authorList>
    </citation>
    <scope>NUCLEOTIDE SEQUENCE [LARGE SCALE GENOMIC DNA]</scope>
    <source>
        <strain evidence="2 3">R7</strain>
    </source>
</reference>
<dbReference type="GeneID" id="71455974"/>
<keyword evidence="1" id="KW-0175">Coiled coil</keyword>
<feature type="coiled-coil region" evidence="1">
    <location>
        <begin position="33"/>
        <end position="92"/>
    </location>
</feature>
<keyword evidence="3" id="KW-1185">Reference proteome</keyword>
<evidence type="ECO:0000256" key="1">
    <source>
        <dbReference type="SAM" id="Coils"/>
    </source>
</evidence>